<sequence length="85" mass="9899">MPKNKVFGQAGGGKDIEDYDVCVCGNDIVNIVLAAEKYSGFDTSEVRAEIEKKRVWLRDNEPDYYKECRLEDRDIFEQWIEKGYV</sequence>
<reference evidence="2" key="1">
    <citation type="submission" date="2017-09" db="EMBL/GenBank/DDBJ databases">
        <authorList>
            <person name="Shetty A S."/>
        </authorList>
    </citation>
    <scope>NUCLEOTIDE SEQUENCE [LARGE SCALE GENOMIC DNA]</scope>
</reference>
<accession>A0A285PW80</accession>
<name>A0A285PW80_9FIRM</name>
<evidence type="ECO:0000313" key="1">
    <source>
        <dbReference type="EMBL" id="SOB73859.1"/>
    </source>
</evidence>
<dbReference type="KEGG" id="ehl:EHLA_3311"/>
<dbReference type="Proteomes" id="UP000217549">
    <property type="component" value="Chromosome I"/>
</dbReference>
<keyword evidence="2" id="KW-1185">Reference proteome</keyword>
<organism evidence="1 2">
    <name type="scientific">Anaerobutyricum hallii</name>
    <dbReference type="NCBI Taxonomy" id="39488"/>
    <lineage>
        <taxon>Bacteria</taxon>
        <taxon>Bacillati</taxon>
        <taxon>Bacillota</taxon>
        <taxon>Clostridia</taxon>
        <taxon>Lachnospirales</taxon>
        <taxon>Lachnospiraceae</taxon>
        <taxon>Anaerobutyricum</taxon>
    </lineage>
</organism>
<protein>
    <submittedName>
        <fullName evidence="1">Uncharacterized protein</fullName>
    </submittedName>
</protein>
<dbReference type="RefSeq" id="WP_096241496.1">
    <property type="nucleotide sequence ID" value="NZ_LT907978.1"/>
</dbReference>
<evidence type="ECO:0000313" key="2">
    <source>
        <dbReference type="Proteomes" id="UP000217549"/>
    </source>
</evidence>
<gene>
    <name evidence="1" type="ORF">EHLA_3311</name>
</gene>
<dbReference type="EMBL" id="LT907978">
    <property type="protein sequence ID" value="SOB73859.1"/>
    <property type="molecule type" value="Genomic_DNA"/>
</dbReference>
<dbReference type="AlphaFoldDB" id="A0A285PW80"/>
<proteinExistence type="predicted"/>